<organism evidence="1">
    <name type="scientific">viral metagenome</name>
    <dbReference type="NCBI Taxonomy" id="1070528"/>
    <lineage>
        <taxon>unclassified sequences</taxon>
        <taxon>metagenomes</taxon>
        <taxon>organismal metagenomes</taxon>
    </lineage>
</organism>
<accession>A0A6C0JI15</accession>
<reference evidence="1" key="1">
    <citation type="journal article" date="2020" name="Nature">
        <title>Giant virus diversity and host interactions through global metagenomics.</title>
        <authorList>
            <person name="Schulz F."/>
            <person name="Roux S."/>
            <person name="Paez-Espino D."/>
            <person name="Jungbluth S."/>
            <person name="Walsh D.A."/>
            <person name="Denef V.J."/>
            <person name="McMahon K.D."/>
            <person name="Konstantinidis K.T."/>
            <person name="Eloe-Fadrosh E.A."/>
            <person name="Kyrpides N.C."/>
            <person name="Woyke T."/>
        </authorList>
    </citation>
    <scope>NUCLEOTIDE SEQUENCE</scope>
    <source>
        <strain evidence="1">GVMAG-M-3300027708-5</strain>
    </source>
</reference>
<sequence>MANTDKTTLLRAFNKHFFDFMDDIISIYPTNEEIISGRASFDLVKRANPTAILKAWYYYVYSPYKSVIEQGEISFFFEKDYGQDVGHLPNSNELMDIIDKIRGPIKQMDGANRAHTAKYIQNLSKISTMYVNLSKN</sequence>
<name>A0A6C0JI15_9ZZZZ</name>
<dbReference type="EMBL" id="MN740406">
    <property type="protein sequence ID" value="QHU05003.1"/>
    <property type="molecule type" value="Genomic_DNA"/>
</dbReference>
<protein>
    <submittedName>
        <fullName evidence="1">Uncharacterized protein</fullName>
    </submittedName>
</protein>
<evidence type="ECO:0000313" key="1">
    <source>
        <dbReference type="EMBL" id="QHU05003.1"/>
    </source>
</evidence>
<proteinExistence type="predicted"/>
<dbReference type="AlphaFoldDB" id="A0A6C0JI15"/>